<dbReference type="InterPro" id="IPR003808">
    <property type="entry name" value="Fe-S_metab-assoc_dom"/>
</dbReference>
<dbReference type="PANTHER" id="PTHR43597:SF5">
    <property type="entry name" value="SUFE-LIKE PROTEIN 2, CHLOROPLASTIC"/>
    <property type="match status" value="1"/>
</dbReference>
<feature type="domain" description="Fe-S metabolism associated" evidence="3">
    <location>
        <begin position="90"/>
        <end position="207"/>
    </location>
</feature>
<dbReference type="AlphaFoldDB" id="Q5GZD8"/>
<dbReference type="Proteomes" id="UP000006735">
    <property type="component" value="Chromosome"/>
</dbReference>
<dbReference type="PANTHER" id="PTHR43597">
    <property type="entry name" value="SULFUR ACCEPTOR PROTEIN CSDE"/>
    <property type="match status" value="1"/>
</dbReference>
<evidence type="ECO:0000259" key="3">
    <source>
        <dbReference type="Pfam" id="PF02657"/>
    </source>
</evidence>
<organism evidence="4 5">
    <name type="scientific">Xanthomonas oryzae pv. oryzae (strain KACC10331 / KXO85)</name>
    <dbReference type="NCBI Taxonomy" id="291331"/>
    <lineage>
        <taxon>Bacteria</taxon>
        <taxon>Pseudomonadati</taxon>
        <taxon>Pseudomonadota</taxon>
        <taxon>Gammaproteobacteria</taxon>
        <taxon>Lysobacterales</taxon>
        <taxon>Lysobacteraceae</taxon>
        <taxon>Xanthomonas</taxon>
    </lineage>
</organism>
<dbReference type="Pfam" id="PF02657">
    <property type="entry name" value="SufE"/>
    <property type="match status" value="1"/>
</dbReference>
<evidence type="ECO:0000313" key="5">
    <source>
        <dbReference type="Proteomes" id="UP000006735"/>
    </source>
</evidence>
<name>Q5GZD8_XANOR</name>
<evidence type="ECO:0000313" key="4">
    <source>
        <dbReference type="EMBL" id="AAW75933.1"/>
    </source>
</evidence>
<reference evidence="4 5" key="1">
    <citation type="journal article" date="2005" name="Nucleic Acids Res.">
        <title>The genome sequence of Xanthomonas oryzae pathovar oryzae KACC10331, the bacterial blight pathogen of rice.</title>
        <authorList>
            <person name="Lee B.M."/>
            <person name="Park Y.J."/>
            <person name="Park D.S."/>
            <person name="Kang H.W."/>
            <person name="Kim J.G."/>
            <person name="Song E.S."/>
            <person name="Park I.C."/>
            <person name="Yoon U.H."/>
            <person name="Hahn J.H."/>
            <person name="Koo B.S."/>
            <person name="Lee G.B."/>
            <person name="Kim H."/>
            <person name="Park H.S."/>
            <person name="Yoon K.O."/>
            <person name="Kim J.H."/>
            <person name="Jung C.H."/>
            <person name="Koh N.H."/>
            <person name="Seo J.S."/>
            <person name="Go S.J."/>
        </authorList>
    </citation>
    <scope>NUCLEOTIDE SEQUENCE [LARGE SCALE GENOMIC DNA]</scope>
    <source>
        <strain evidence="5">KACC10331 / KXO85</strain>
    </source>
</reference>
<dbReference type="KEGG" id="xoo:XOO2679"/>
<evidence type="ECO:0000256" key="2">
    <source>
        <dbReference type="SAM" id="MobiDB-lite"/>
    </source>
</evidence>
<comment type="similarity">
    <text evidence="1">Belongs to the SufE family.</text>
</comment>
<proteinExistence type="inferred from homology"/>
<protein>
    <submittedName>
        <fullName evidence="4">SufE protein probably involved in Fe-S center assembly</fullName>
    </submittedName>
</protein>
<dbReference type="Gene3D" id="3.90.1010.10">
    <property type="match status" value="1"/>
</dbReference>
<feature type="compositionally biased region" description="Basic residues" evidence="2">
    <location>
        <begin position="27"/>
        <end position="36"/>
    </location>
</feature>
<feature type="region of interest" description="Disordered" evidence="2">
    <location>
        <begin position="16"/>
        <end position="36"/>
    </location>
</feature>
<sequence length="214" mass="23794">MDEAIRIEFLPGFARTLTPTPAQRPGPRWRRGRSKTRAPVARKPRLLAPAGEGLLPNAPGFLRTILEPSMTTSPFPLEPTATEAQAAIAEEFSFFGDWSERYQYLIDLGRKLPAFPEHWKTEEHRLHGCQSMVWIVPEGNAERLDFHAVSDSAIVSGLIYLALRVYSGRSAQEILATEPDYIAGIGLTKHLSPTRSNGVAAMLAFIRDTARTQQ</sequence>
<gene>
    <name evidence="4" type="ordered locus">XOO2679</name>
</gene>
<dbReference type="SUPFAM" id="SSF82649">
    <property type="entry name" value="SufE/NifU"/>
    <property type="match status" value="1"/>
</dbReference>
<keyword evidence="5" id="KW-1185">Reference proteome</keyword>
<dbReference type="EMBL" id="AE013598">
    <property type="protein sequence ID" value="AAW75933.1"/>
    <property type="molecule type" value="Genomic_DNA"/>
</dbReference>
<dbReference type="STRING" id="291331.XOO2679"/>
<dbReference type="HOGENOM" id="CLU_1288477_0_0_6"/>
<accession>Q5GZD8</accession>
<evidence type="ECO:0000256" key="1">
    <source>
        <dbReference type="ARBA" id="ARBA00010282"/>
    </source>
</evidence>